<keyword evidence="2" id="KW-1133">Transmembrane helix</keyword>
<dbReference type="GO" id="GO:0008643">
    <property type="term" value="P:carbohydrate transport"/>
    <property type="evidence" value="ECO:0007669"/>
    <property type="project" value="InterPro"/>
</dbReference>
<comment type="similarity">
    <text evidence="1">Belongs to the major facilitator superfamily.</text>
</comment>
<sequence length="140" mass="15588">CIGCSHSPSWVQMAYYSAFVMVFQLGWATIQVSNLSLVPDLTPDDNERTCLLAIRYGFTVLSNMLVYVTMLVVLHTRNEDVNSPVTPSDTLVFQKVAYFVVAVGTVTSAIFLLGVKERPHKSEIVQEDRQKDGSSSFAMF</sequence>
<dbReference type="InterPro" id="IPR039672">
    <property type="entry name" value="MFS_2"/>
</dbReference>
<reference evidence="3" key="1">
    <citation type="submission" date="2015-11" db="EMBL/GenBank/DDBJ databases">
        <title>De novo transcriptome assembly of four potential Pierce s Disease insect vectors from Arizona vineyards.</title>
        <authorList>
            <person name="Tassone E.E."/>
        </authorList>
    </citation>
    <scope>NUCLEOTIDE SEQUENCE</scope>
</reference>
<dbReference type="SUPFAM" id="SSF103473">
    <property type="entry name" value="MFS general substrate transporter"/>
    <property type="match status" value="1"/>
</dbReference>
<dbReference type="EMBL" id="GECZ01002633">
    <property type="protein sequence ID" value="JAS67136.1"/>
    <property type="molecule type" value="Transcribed_RNA"/>
</dbReference>
<organism evidence="3">
    <name type="scientific">Cuerna arida</name>
    <dbReference type="NCBI Taxonomy" id="1464854"/>
    <lineage>
        <taxon>Eukaryota</taxon>
        <taxon>Metazoa</taxon>
        <taxon>Ecdysozoa</taxon>
        <taxon>Arthropoda</taxon>
        <taxon>Hexapoda</taxon>
        <taxon>Insecta</taxon>
        <taxon>Pterygota</taxon>
        <taxon>Neoptera</taxon>
        <taxon>Paraneoptera</taxon>
        <taxon>Hemiptera</taxon>
        <taxon>Auchenorrhyncha</taxon>
        <taxon>Membracoidea</taxon>
        <taxon>Cicadellidae</taxon>
        <taxon>Cicadellinae</taxon>
        <taxon>Proconiini</taxon>
        <taxon>Cuerna</taxon>
    </lineage>
</organism>
<evidence type="ECO:0000313" key="3">
    <source>
        <dbReference type="EMBL" id="JAS67136.1"/>
    </source>
</evidence>
<feature type="non-terminal residue" evidence="3">
    <location>
        <position position="1"/>
    </location>
</feature>
<dbReference type="AlphaFoldDB" id="A0A1B6GXJ1"/>
<keyword evidence="2" id="KW-0812">Transmembrane</keyword>
<feature type="non-terminal residue" evidence="3">
    <location>
        <position position="140"/>
    </location>
</feature>
<gene>
    <name evidence="3" type="ORF">g.4961</name>
</gene>
<protein>
    <recommendedName>
        <fullName evidence="4">Major facilitator superfamily associated domain-containing protein</fullName>
    </recommendedName>
</protein>
<dbReference type="PANTHER" id="PTHR11328">
    <property type="entry name" value="MAJOR FACILITATOR SUPERFAMILY DOMAIN-CONTAINING PROTEIN"/>
    <property type="match status" value="1"/>
</dbReference>
<proteinExistence type="inferred from homology"/>
<feature type="transmembrane region" description="Helical" evidence="2">
    <location>
        <begin position="50"/>
        <end position="76"/>
    </location>
</feature>
<dbReference type="GO" id="GO:0005886">
    <property type="term" value="C:plasma membrane"/>
    <property type="evidence" value="ECO:0007669"/>
    <property type="project" value="TreeGrafter"/>
</dbReference>
<feature type="transmembrane region" description="Helical" evidence="2">
    <location>
        <begin position="96"/>
        <end position="115"/>
    </location>
</feature>
<accession>A0A1B6GXJ1</accession>
<dbReference type="Pfam" id="PF13347">
    <property type="entry name" value="MFS_2"/>
    <property type="match status" value="1"/>
</dbReference>
<evidence type="ECO:0000256" key="1">
    <source>
        <dbReference type="ARBA" id="ARBA00008335"/>
    </source>
</evidence>
<name>A0A1B6GXJ1_9HEMI</name>
<dbReference type="GO" id="GO:0015293">
    <property type="term" value="F:symporter activity"/>
    <property type="evidence" value="ECO:0007669"/>
    <property type="project" value="InterPro"/>
</dbReference>
<dbReference type="InterPro" id="IPR036259">
    <property type="entry name" value="MFS_trans_sf"/>
</dbReference>
<evidence type="ECO:0000256" key="2">
    <source>
        <dbReference type="SAM" id="Phobius"/>
    </source>
</evidence>
<feature type="transmembrane region" description="Helical" evidence="2">
    <location>
        <begin position="15"/>
        <end position="38"/>
    </location>
</feature>
<dbReference type="PANTHER" id="PTHR11328:SF28">
    <property type="entry name" value="MAJOR FACILITATOR SUPERFAMILY DOMAIN-CONTAINING PROTEIN 12"/>
    <property type="match status" value="1"/>
</dbReference>
<evidence type="ECO:0008006" key="4">
    <source>
        <dbReference type="Google" id="ProtNLM"/>
    </source>
</evidence>
<keyword evidence="2" id="KW-0472">Membrane</keyword>